<organism evidence="2 3">
    <name type="scientific">Parasitella parasitica</name>
    <dbReference type="NCBI Taxonomy" id="35722"/>
    <lineage>
        <taxon>Eukaryota</taxon>
        <taxon>Fungi</taxon>
        <taxon>Fungi incertae sedis</taxon>
        <taxon>Mucoromycota</taxon>
        <taxon>Mucoromycotina</taxon>
        <taxon>Mucoromycetes</taxon>
        <taxon>Mucorales</taxon>
        <taxon>Mucorineae</taxon>
        <taxon>Mucoraceae</taxon>
        <taxon>Parasitella</taxon>
    </lineage>
</organism>
<dbReference type="EMBL" id="LN719426">
    <property type="protein sequence ID" value="CEP08382.1"/>
    <property type="molecule type" value="Genomic_DNA"/>
</dbReference>
<accession>A0A0B7MTE9</accession>
<keyword evidence="3" id="KW-1185">Reference proteome</keyword>
<dbReference type="Proteomes" id="UP000054107">
    <property type="component" value="Unassembled WGS sequence"/>
</dbReference>
<name>A0A0B7MTE9_9FUNG</name>
<dbReference type="OrthoDB" id="2271399at2759"/>
<reference evidence="2 3" key="1">
    <citation type="submission" date="2014-09" db="EMBL/GenBank/DDBJ databases">
        <authorList>
            <person name="Ellenberger Sabrina"/>
        </authorList>
    </citation>
    <scope>NUCLEOTIDE SEQUENCE [LARGE SCALE GENOMIC DNA]</scope>
    <source>
        <strain evidence="2 3">CBS 412.66</strain>
    </source>
</reference>
<evidence type="ECO:0000256" key="1">
    <source>
        <dbReference type="SAM" id="MobiDB-lite"/>
    </source>
</evidence>
<sequence length="359" mass="40981">MDKYNLFLKTTIKRLSAMAAKCKANNNSSDARKYLQKIISDRKELKVIEQVLDILDEEKFLFQNISRTNLITEQDIVSKVWAPLLKKTLSVGGDLVRTKLGESISQYSQAEKQLQYVNMKHIKAFKVDIRFLYDLNGNEYDVGAGEAAKEAIDEAKILSDKSKLLREEKDVLDRILNTVIPEDDAKNAMGHTIQIKGLCAQVISVYLNPTGLYIAKPLFKIYFPASLLDLSDFREGLKNIFHFAHLLEDNAKLYESAMNSRKRRLSCIGSDYSTRESKQPGHSLLSLMKPTYYTPSNGNRTYSVFNHSNTHQSRKTPSPEPTVEENKLDADENGWVLMQDGKWFHHEAMITLDTSPYEE</sequence>
<protein>
    <submittedName>
        <fullName evidence="2">Uncharacterized protein</fullName>
    </submittedName>
</protein>
<proteinExistence type="predicted"/>
<feature type="region of interest" description="Disordered" evidence="1">
    <location>
        <begin position="308"/>
        <end position="328"/>
    </location>
</feature>
<evidence type="ECO:0000313" key="2">
    <source>
        <dbReference type="EMBL" id="CEP08382.1"/>
    </source>
</evidence>
<gene>
    <name evidence="2" type="primary">PARPA_01693.1 scaffold 1359</name>
</gene>
<dbReference type="STRING" id="35722.A0A0B7MTE9"/>
<evidence type="ECO:0000313" key="3">
    <source>
        <dbReference type="Proteomes" id="UP000054107"/>
    </source>
</evidence>
<dbReference type="AlphaFoldDB" id="A0A0B7MTE9"/>